<protein>
    <submittedName>
        <fullName evidence="1">Uncharacterized protein</fullName>
    </submittedName>
</protein>
<proteinExistence type="predicted"/>
<evidence type="ECO:0000313" key="2">
    <source>
        <dbReference type="Proteomes" id="UP000823775"/>
    </source>
</evidence>
<gene>
    <name evidence="1" type="ORF">HAX54_030994</name>
</gene>
<accession>A0ABS8V8J6</accession>
<organism evidence="1 2">
    <name type="scientific">Datura stramonium</name>
    <name type="common">Jimsonweed</name>
    <name type="synonym">Common thornapple</name>
    <dbReference type="NCBI Taxonomy" id="4076"/>
    <lineage>
        <taxon>Eukaryota</taxon>
        <taxon>Viridiplantae</taxon>
        <taxon>Streptophyta</taxon>
        <taxon>Embryophyta</taxon>
        <taxon>Tracheophyta</taxon>
        <taxon>Spermatophyta</taxon>
        <taxon>Magnoliopsida</taxon>
        <taxon>eudicotyledons</taxon>
        <taxon>Gunneridae</taxon>
        <taxon>Pentapetalae</taxon>
        <taxon>asterids</taxon>
        <taxon>lamiids</taxon>
        <taxon>Solanales</taxon>
        <taxon>Solanaceae</taxon>
        <taxon>Solanoideae</taxon>
        <taxon>Datureae</taxon>
        <taxon>Datura</taxon>
    </lineage>
</organism>
<dbReference type="EMBL" id="JACEIK010003896">
    <property type="protein sequence ID" value="MCD9643481.1"/>
    <property type="molecule type" value="Genomic_DNA"/>
</dbReference>
<name>A0ABS8V8J6_DATST</name>
<sequence length="79" mass="8893">MVSSHFLDQLLHRQFVDRDQQLTDELPVETSHPSVLHTISDSSAVRESPLVVHRNSTISTNSIMIISPFVSHLIFTVVV</sequence>
<comment type="caution">
    <text evidence="1">The sequence shown here is derived from an EMBL/GenBank/DDBJ whole genome shotgun (WGS) entry which is preliminary data.</text>
</comment>
<dbReference type="Proteomes" id="UP000823775">
    <property type="component" value="Unassembled WGS sequence"/>
</dbReference>
<reference evidence="1 2" key="1">
    <citation type="journal article" date="2021" name="BMC Genomics">
        <title>Datura genome reveals duplications of psychoactive alkaloid biosynthetic genes and high mutation rate following tissue culture.</title>
        <authorList>
            <person name="Rajewski A."/>
            <person name="Carter-House D."/>
            <person name="Stajich J."/>
            <person name="Litt A."/>
        </authorList>
    </citation>
    <scope>NUCLEOTIDE SEQUENCE [LARGE SCALE GENOMIC DNA]</scope>
    <source>
        <strain evidence="1">AR-01</strain>
    </source>
</reference>
<feature type="non-terminal residue" evidence="1">
    <location>
        <position position="79"/>
    </location>
</feature>
<keyword evidence="2" id="KW-1185">Reference proteome</keyword>
<evidence type="ECO:0000313" key="1">
    <source>
        <dbReference type="EMBL" id="MCD9643481.1"/>
    </source>
</evidence>